<proteinExistence type="predicted"/>
<sequence length="160" mass="18708">LNANENKCKEKEKINIETQNQYEVLNTNTSQTRRANKQNEVERKQHEQKQHKKDESDDIEENKEQEHETHIVESNANQKIQAIHDRGISSYVKLEKKNFGESREFSRKEVQSRNWGGGEKIVVQEEEGKNKLIEKSLAMQDEGPVMNEIEANKYIAIRST</sequence>
<feature type="compositionally biased region" description="Polar residues" evidence="1">
    <location>
        <begin position="19"/>
        <end position="33"/>
    </location>
</feature>
<feature type="non-terminal residue" evidence="2">
    <location>
        <position position="1"/>
    </location>
</feature>
<organism evidence="2 3">
    <name type="scientific">Datura stramonium</name>
    <name type="common">Jimsonweed</name>
    <name type="synonym">Common thornapple</name>
    <dbReference type="NCBI Taxonomy" id="4076"/>
    <lineage>
        <taxon>Eukaryota</taxon>
        <taxon>Viridiplantae</taxon>
        <taxon>Streptophyta</taxon>
        <taxon>Embryophyta</taxon>
        <taxon>Tracheophyta</taxon>
        <taxon>Spermatophyta</taxon>
        <taxon>Magnoliopsida</taxon>
        <taxon>eudicotyledons</taxon>
        <taxon>Gunneridae</taxon>
        <taxon>Pentapetalae</taxon>
        <taxon>asterids</taxon>
        <taxon>lamiids</taxon>
        <taxon>Solanales</taxon>
        <taxon>Solanaceae</taxon>
        <taxon>Solanoideae</taxon>
        <taxon>Datureae</taxon>
        <taxon>Datura</taxon>
    </lineage>
</organism>
<accession>A0ABS8WV21</accession>
<protein>
    <submittedName>
        <fullName evidence="2">Uncharacterized protein</fullName>
    </submittedName>
</protein>
<gene>
    <name evidence="2" type="ORF">HAX54_004020</name>
</gene>
<evidence type="ECO:0000256" key="1">
    <source>
        <dbReference type="SAM" id="MobiDB-lite"/>
    </source>
</evidence>
<dbReference type="Proteomes" id="UP000823775">
    <property type="component" value="Unassembled WGS sequence"/>
</dbReference>
<evidence type="ECO:0000313" key="2">
    <source>
        <dbReference type="EMBL" id="MCE3215898.1"/>
    </source>
</evidence>
<feature type="region of interest" description="Disordered" evidence="1">
    <location>
        <begin position="19"/>
        <end position="76"/>
    </location>
</feature>
<feature type="compositionally biased region" description="Basic and acidic residues" evidence="1">
    <location>
        <begin position="62"/>
        <end position="71"/>
    </location>
</feature>
<comment type="caution">
    <text evidence="2">The sequence shown here is derived from an EMBL/GenBank/DDBJ whole genome shotgun (WGS) entry which is preliminary data.</text>
</comment>
<feature type="compositionally biased region" description="Basic and acidic residues" evidence="1">
    <location>
        <begin position="37"/>
        <end position="55"/>
    </location>
</feature>
<dbReference type="EMBL" id="JACEIK010011817">
    <property type="protein sequence ID" value="MCE3215898.1"/>
    <property type="molecule type" value="Genomic_DNA"/>
</dbReference>
<reference evidence="2 3" key="1">
    <citation type="journal article" date="2021" name="BMC Genomics">
        <title>Datura genome reveals duplications of psychoactive alkaloid biosynthetic genes and high mutation rate following tissue culture.</title>
        <authorList>
            <person name="Rajewski A."/>
            <person name="Carter-House D."/>
            <person name="Stajich J."/>
            <person name="Litt A."/>
        </authorList>
    </citation>
    <scope>NUCLEOTIDE SEQUENCE [LARGE SCALE GENOMIC DNA]</scope>
    <source>
        <strain evidence="2">AR-01</strain>
    </source>
</reference>
<evidence type="ECO:0000313" key="3">
    <source>
        <dbReference type="Proteomes" id="UP000823775"/>
    </source>
</evidence>
<name>A0ABS8WV21_DATST</name>
<keyword evidence="3" id="KW-1185">Reference proteome</keyword>